<dbReference type="Proteomes" id="UP000004099">
    <property type="component" value="Unassembled WGS sequence"/>
</dbReference>
<evidence type="ECO:0000313" key="3">
    <source>
        <dbReference type="Proteomes" id="UP000004099"/>
    </source>
</evidence>
<dbReference type="EMBL" id="ACGS02000041">
    <property type="protein sequence ID" value="EFZ34434.1"/>
    <property type="molecule type" value="Genomic_DNA"/>
</dbReference>
<keyword evidence="1" id="KW-0472">Membrane</keyword>
<evidence type="ECO:0000256" key="1">
    <source>
        <dbReference type="SAM" id="Phobius"/>
    </source>
</evidence>
<feature type="transmembrane region" description="Helical" evidence="1">
    <location>
        <begin position="157"/>
        <end position="178"/>
    </location>
</feature>
<gene>
    <name evidence="2" type="ORF">HMPREF0542_11374</name>
</gene>
<organism evidence="2 3">
    <name type="scientific">Ligilactobacillus ruminis ATCC 25644</name>
    <dbReference type="NCBI Taxonomy" id="525362"/>
    <lineage>
        <taxon>Bacteria</taxon>
        <taxon>Bacillati</taxon>
        <taxon>Bacillota</taxon>
        <taxon>Bacilli</taxon>
        <taxon>Lactobacillales</taxon>
        <taxon>Lactobacillaceae</taxon>
        <taxon>Ligilactobacillus</taxon>
    </lineage>
</organism>
<dbReference type="HOGENOM" id="CLU_1382606_0_0_9"/>
<feature type="transmembrane region" description="Helical" evidence="1">
    <location>
        <begin position="6"/>
        <end position="24"/>
    </location>
</feature>
<dbReference type="AlphaFoldDB" id="E7FR47"/>
<name>E7FR47_9LACO</name>
<proteinExistence type="predicted"/>
<feature type="transmembrane region" description="Helical" evidence="1">
    <location>
        <begin position="75"/>
        <end position="97"/>
    </location>
</feature>
<evidence type="ECO:0000313" key="2">
    <source>
        <dbReference type="EMBL" id="EFZ34434.1"/>
    </source>
</evidence>
<accession>E7FR47</accession>
<reference evidence="2 3" key="1">
    <citation type="submission" date="2011-01" db="EMBL/GenBank/DDBJ databases">
        <authorList>
            <person name="Muzny D."/>
            <person name="Qin X."/>
            <person name="Buhay C."/>
            <person name="Dugan-Rocha S."/>
            <person name="Ding Y."/>
            <person name="Chen G."/>
            <person name="Hawes A."/>
            <person name="Holder M."/>
            <person name="Jhangiani S."/>
            <person name="Johnson A."/>
            <person name="Khan Z."/>
            <person name="Li Z."/>
            <person name="Liu W."/>
            <person name="Liu X."/>
            <person name="Perez L."/>
            <person name="Shen H."/>
            <person name="Wang Q."/>
            <person name="Watt J."/>
            <person name="Xi L."/>
            <person name="Xin Y."/>
            <person name="Zhou J."/>
            <person name="Deng J."/>
            <person name="Jiang H."/>
            <person name="Liu Y."/>
            <person name="Qu J."/>
            <person name="Song X.-Z."/>
            <person name="Zhang L."/>
            <person name="Villasana D."/>
            <person name="Johnson A."/>
            <person name="Liu J."/>
            <person name="Liyanage D."/>
            <person name="Lorensuhewa L."/>
            <person name="Robinson T."/>
            <person name="Song A."/>
            <person name="Song B.-B."/>
            <person name="Dinh H."/>
            <person name="Thornton R."/>
            <person name="Coyle M."/>
            <person name="Francisco L."/>
            <person name="Jackson L."/>
            <person name="Javaid M."/>
            <person name="Korchina V."/>
            <person name="Kovar C."/>
            <person name="Mata R."/>
            <person name="Mathew T."/>
            <person name="Ngo R."/>
            <person name="Nguyen L."/>
            <person name="Nguyen N."/>
            <person name="Okwuonu G."/>
            <person name="Ongeri F."/>
            <person name="Pham C."/>
            <person name="Simmons D."/>
            <person name="Wilczek-Boney K."/>
            <person name="Hale W."/>
            <person name="Jakkamsetti A."/>
            <person name="Pham P."/>
            <person name="Ruth R."/>
            <person name="San Lucas F."/>
            <person name="Warren J."/>
            <person name="Zhang J."/>
            <person name="Zhao Z."/>
            <person name="Zhou C."/>
            <person name="Zhu D."/>
            <person name="Lee S."/>
            <person name="Bess C."/>
            <person name="Blankenburg K."/>
            <person name="Forbes L."/>
            <person name="Fu Q."/>
            <person name="Gubbala S."/>
            <person name="Hirani K."/>
            <person name="Jayaseelan J.C."/>
            <person name="Lara F."/>
            <person name="Munidasa M."/>
            <person name="Palculict T."/>
            <person name="Patil S."/>
            <person name="Pu L.-L."/>
            <person name="Saada N."/>
            <person name="Tang L."/>
            <person name="Weissenberger G."/>
            <person name="Zhu Y."/>
            <person name="Hemphill L."/>
            <person name="Shang Y."/>
            <person name="Youmans B."/>
            <person name="Ayvaz T."/>
            <person name="Ross M."/>
            <person name="Santibanez J."/>
            <person name="Aqrawi P."/>
            <person name="Gross S."/>
            <person name="Joshi V."/>
            <person name="Fowler G."/>
            <person name="Nazareth L."/>
            <person name="Reid J."/>
            <person name="Worley K."/>
            <person name="Petrosino J."/>
            <person name="Highlander S."/>
            <person name="Gibbs R."/>
        </authorList>
    </citation>
    <scope>NUCLEOTIDE SEQUENCE [LARGE SCALE GENOMIC DNA]</scope>
    <source>
        <strain evidence="2 3">ATCC 25644</strain>
    </source>
</reference>
<keyword evidence="1" id="KW-0812">Transmembrane</keyword>
<protein>
    <submittedName>
        <fullName evidence="2">Uncharacterized protein</fullName>
    </submittedName>
</protein>
<feature type="transmembrane region" description="Helical" evidence="1">
    <location>
        <begin position="51"/>
        <end position="69"/>
    </location>
</feature>
<keyword evidence="1" id="KW-1133">Transmembrane helix</keyword>
<dbReference type="RefSeq" id="WP_003698633.1">
    <property type="nucleotide sequence ID" value="NZ_AFYE01000082.1"/>
</dbReference>
<sequence length="197" mass="22683">MNFIKFIVLALVLLFVLINTLFLFRKNESFFNLRDVIKDHLGLFCNSKSQYVIFYISPLFFAVGLSMIYEAGETFYTNLSVIVSVLLSMLLAILSILTGKDYSSIEDDNQRKNIKRVTQETITAIVFDSMLCIFLLLYGLVMIVIDRVTFDAEVVKRIFAGIAYYSFAVMLLNLLLIVKRMSRIIEFDFGVQKESKK</sequence>
<dbReference type="PATRIC" id="fig|525362.12.peg.348"/>
<feature type="transmembrane region" description="Helical" evidence="1">
    <location>
        <begin position="121"/>
        <end position="145"/>
    </location>
</feature>
<comment type="caution">
    <text evidence="2">The sequence shown here is derived from an EMBL/GenBank/DDBJ whole genome shotgun (WGS) entry which is preliminary data.</text>
</comment>